<evidence type="ECO:0000259" key="5">
    <source>
        <dbReference type="SMART" id="SM00563"/>
    </source>
</evidence>
<dbReference type="PANTHER" id="PTHR10434:SF11">
    <property type="entry name" value="1-ACYL-SN-GLYCEROL-3-PHOSPHATE ACYLTRANSFERASE"/>
    <property type="match status" value="1"/>
</dbReference>
<gene>
    <name evidence="6" type="ORF">DCF25_03815</name>
</gene>
<name>A0A2W4URY3_9CYAN</name>
<sequence>MASNREPFVSLALYHLFKWSIVSPVLHGYLRGRIYGAKRVPLEEPLIVVANHASNFDPPLLANCMRRPVSFMAKESLFEVPVFAPAIRAYGAYPVKRGSADRSAIRAALTQLENGWAVGIFLQGVRTPDGRVTSPKLGAALIAAKAQVPLLPVSLWGTERILKKGSALPRPAPVTIRIGELIPPPVEKDKAMLKAVTERCVDEIHALHELGR</sequence>
<comment type="similarity">
    <text evidence="1 4">Belongs to the 1-acyl-sn-glycerol-3-phosphate acyltransferase family.</text>
</comment>
<reference evidence="7" key="1">
    <citation type="submission" date="2018-04" db="EMBL/GenBank/DDBJ databases">
        <authorList>
            <person name="Cornet L."/>
        </authorList>
    </citation>
    <scope>NUCLEOTIDE SEQUENCE [LARGE SCALE GENOMIC DNA]</scope>
</reference>
<dbReference type="GO" id="GO:0006654">
    <property type="term" value="P:phosphatidic acid biosynthetic process"/>
    <property type="evidence" value="ECO:0007669"/>
    <property type="project" value="TreeGrafter"/>
</dbReference>
<dbReference type="GO" id="GO:0016020">
    <property type="term" value="C:membrane"/>
    <property type="evidence" value="ECO:0007669"/>
    <property type="project" value="InterPro"/>
</dbReference>
<feature type="domain" description="Phospholipid/glycerol acyltransferase" evidence="5">
    <location>
        <begin position="46"/>
        <end position="158"/>
    </location>
</feature>
<evidence type="ECO:0000256" key="3">
    <source>
        <dbReference type="ARBA" id="ARBA00023315"/>
    </source>
</evidence>
<dbReference type="EC" id="2.3.1.51" evidence="4"/>
<dbReference type="GO" id="GO:0003841">
    <property type="term" value="F:1-acylglycerol-3-phosphate O-acyltransferase activity"/>
    <property type="evidence" value="ECO:0007669"/>
    <property type="project" value="UniProtKB-UniRule"/>
</dbReference>
<comment type="domain">
    <text evidence="4">The HXXXXD motif is essential for acyltransferase activity and may constitute the binding site for the phosphate moiety of the glycerol-3-phosphate.</text>
</comment>
<keyword evidence="4" id="KW-1208">Phospholipid metabolism</keyword>
<evidence type="ECO:0000256" key="4">
    <source>
        <dbReference type="RuleBase" id="RU361267"/>
    </source>
</evidence>
<evidence type="ECO:0000313" key="7">
    <source>
        <dbReference type="Proteomes" id="UP000249354"/>
    </source>
</evidence>
<comment type="caution">
    <text evidence="6">The sequence shown here is derived from an EMBL/GenBank/DDBJ whole genome shotgun (WGS) entry which is preliminary data.</text>
</comment>
<dbReference type="InterPro" id="IPR004552">
    <property type="entry name" value="AGP_acyltrans"/>
</dbReference>
<organism evidence="6 7">
    <name type="scientific">Leptolyngbya foveolarum</name>
    <dbReference type="NCBI Taxonomy" id="47253"/>
    <lineage>
        <taxon>Bacteria</taxon>
        <taxon>Bacillati</taxon>
        <taxon>Cyanobacteriota</taxon>
        <taxon>Cyanophyceae</taxon>
        <taxon>Leptolyngbyales</taxon>
        <taxon>Leptolyngbyaceae</taxon>
        <taxon>Leptolyngbya group</taxon>
        <taxon>Leptolyngbya</taxon>
    </lineage>
</organism>
<keyword evidence="4" id="KW-0443">Lipid metabolism</keyword>
<keyword evidence="2 4" id="KW-0808">Transferase</keyword>
<dbReference type="SUPFAM" id="SSF69593">
    <property type="entry name" value="Glycerol-3-phosphate (1)-acyltransferase"/>
    <property type="match status" value="1"/>
</dbReference>
<proteinExistence type="inferred from homology"/>
<dbReference type="InterPro" id="IPR002123">
    <property type="entry name" value="Plipid/glycerol_acylTrfase"/>
</dbReference>
<keyword evidence="4" id="KW-0444">Lipid biosynthesis</keyword>
<keyword evidence="4" id="KW-0594">Phospholipid biosynthesis</keyword>
<dbReference type="NCBIfam" id="TIGR00530">
    <property type="entry name" value="AGP_acyltrn"/>
    <property type="match status" value="1"/>
</dbReference>
<evidence type="ECO:0000256" key="1">
    <source>
        <dbReference type="ARBA" id="ARBA00008655"/>
    </source>
</evidence>
<evidence type="ECO:0000256" key="2">
    <source>
        <dbReference type="ARBA" id="ARBA00022679"/>
    </source>
</evidence>
<dbReference type="CDD" id="cd07989">
    <property type="entry name" value="LPLAT_AGPAT-like"/>
    <property type="match status" value="1"/>
</dbReference>
<dbReference type="SMART" id="SM00563">
    <property type="entry name" value="PlsC"/>
    <property type="match status" value="1"/>
</dbReference>
<accession>A0A2W4URY3</accession>
<protein>
    <recommendedName>
        <fullName evidence="4">1-acyl-sn-glycerol-3-phosphate acyltransferase</fullName>
        <ecNumber evidence="4">2.3.1.51</ecNumber>
    </recommendedName>
</protein>
<dbReference type="Proteomes" id="UP000249354">
    <property type="component" value="Unassembled WGS sequence"/>
</dbReference>
<evidence type="ECO:0000313" key="6">
    <source>
        <dbReference type="EMBL" id="PZO22070.1"/>
    </source>
</evidence>
<dbReference type="Pfam" id="PF01553">
    <property type="entry name" value="Acyltransferase"/>
    <property type="match status" value="1"/>
</dbReference>
<comment type="catalytic activity">
    <reaction evidence="4">
        <text>a 1-acyl-sn-glycero-3-phosphate + an acyl-CoA = a 1,2-diacyl-sn-glycero-3-phosphate + CoA</text>
        <dbReference type="Rhea" id="RHEA:19709"/>
        <dbReference type="ChEBI" id="CHEBI:57287"/>
        <dbReference type="ChEBI" id="CHEBI:57970"/>
        <dbReference type="ChEBI" id="CHEBI:58342"/>
        <dbReference type="ChEBI" id="CHEBI:58608"/>
        <dbReference type="EC" id="2.3.1.51"/>
    </reaction>
</comment>
<dbReference type="EMBL" id="QBMC01000014">
    <property type="protein sequence ID" value="PZO22070.1"/>
    <property type="molecule type" value="Genomic_DNA"/>
</dbReference>
<dbReference type="AlphaFoldDB" id="A0A2W4URY3"/>
<dbReference type="PANTHER" id="PTHR10434">
    <property type="entry name" value="1-ACYL-SN-GLYCEROL-3-PHOSPHATE ACYLTRANSFERASE"/>
    <property type="match status" value="1"/>
</dbReference>
<keyword evidence="3 4" id="KW-0012">Acyltransferase</keyword>
<reference evidence="6 7" key="2">
    <citation type="submission" date="2018-06" db="EMBL/GenBank/DDBJ databases">
        <title>Metagenomic assembly of (sub)arctic Cyanobacteria and their associated microbiome from non-axenic cultures.</title>
        <authorList>
            <person name="Baurain D."/>
        </authorList>
    </citation>
    <scope>NUCLEOTIDE SEQUENCE [LARGE SCALE GENOMIC DNA]</scope>
    <source>
        <strain evidence="6">ULC129bin1</strain>
    </source>
</reference>